<evidence type="ECO:0000256" key="1">
    <source>
        <dbReference type="ARBA" id="ARBA00022729"/>
    </source>
</evidence>
<dbReference type="RefSeq" id="WP_146961310.1">
    <property type="nucleotide sequence ID" value="NZ_CP042467.1"/>
</dbReference>
<dbReference type="Pfam" id="PF11617">
    <property type="entry name" value="Cu-binding_MopE"/>
    <property type="match status" value="3"/>
</dbReference>
<feature type="domain" description="ARB-07466-like C-terminal" evidence="3">
    <location>
        <begin position="230"/>
        <end position="340"/>
    </location>
</feature>
<keyword evidence="5" id="KW-1185">Reference proteome</keyword>
<dbReference type="PROSITE" id="PS51257">
    <property type="entry name" value="PROKAR_LIPOPROTEIN"/>
    <property type="match status" value="1"/>
</dbReference>
<dbReference type="Pfam" id="PF13517">
    <property type="entry name" value="FG-GAP_3"/>
    <property type="match status" value="2"/>
</dbReference>
<dbReference type="Proteomes" id="UP000321595">
    <property type="component" value="Chromosome"/>
</dbReference>
<evidence type="ECO:0000256" key="2">
    <source>
        <dbReference type="SAM" id="MobiDB-lite"/>
    </source>
</evidence>
<dbReference type="PANTHER" id="PTHR46580">
    <property type="entry name" value="SENSOR KINASE-RELATED"/>
    <property type="match status" value="1"/>
</dbReference>
<dbReference type="InterPro" id="IPR021655">
    <property type="entry name" value="Put_metal-bd"/>
</dbReference>
<protein>
    <recommendedName>
        <fullName evidence="3">ARB-07466-like C-terminal domain-containing protein</fullName>
    </recommendedName>
</protein>
<name>A0A5B8XXD9_9DELT</name>
<dbReference type="Gene3D" id="2.130.10.130">
    <property type="entry name" value="Integrin alpha, N-terminal"/>
    <property type="match status" value="2"/>
</dbReference>
<dbReference type="AlphaFoldDB" id="A0A5B8XXD9"/>
<dbReference type="InterPro" id="IPR058593">
    <property type="entry name" value="ARB_07466-like_C"/>
</dbReference>
<dbReference type="SUPFAM" id="SSF69318">
    <property type="entry name" value="Integrin alpha N-terminal domain"/>
    <property type="match status" value="1"/>
</dbReference>
<dbReference type="KEGG" id="bbae:FRD01_15805"/>
<dbReference type="InterPro" id="IPR013517">
    <property type="entry name" value="FG-GAP"/>
</dbReference>
<dbReference type="InterPro" id="IPR028994">
    <property type="entry name" value="Integrin_alpha_N"/>
</dbReference>
<reference evidence="4 5" key="1">
    <citation type="submission" date="2019-08" db="EMBL/GenBank/DDBJ databases">
        <authorList>
            <person name="Liang Q."/>
        </authorList>
    </citation>
    <scope>NUCLEOTIDE SEQUENCE [LARGE SCALE GENOMIC DNA]</scope>
    <source>
        <strain evidence="4 5">V1718</strain>
    </source>
</reference>
<keyword evidence="1" id="KW-0732">Signal</keyword>
<evidence type="ECO:0000313" key="5">
    <source>
        <dbReference type="Proteomes" id="UP000321595"/>
    </source>
</evidence>
<dbReference type="Pfam" id="PF26571">
    <property type="entry name" value="VldE"/>
    <property type="match status" value="1"/>
</dbReference>
<dbReference type="OrthoDB" id="5477513at2"/>
<feature type="region of interest" description="Disordered" evidence="2">
    <location>
        <begin position="24"/>
        <end position="49"/>
    </location>
</feature>
<evidence type="ECO:0000259" key="3">
    <source>
        <dbReference type="Pfam" id="PF26571"/>
    </source>
</evidence>
<dbReference type="EMBL" id="CP042467">
    <property type="protein sequence ID" value="QED28673.1"/>
    <property type="molecule type" value="Genomic_DNA"/>
</dbReference>
<accession>A0A5B8XXD9</accession>
<gene>
    <name evidence="4" type="ORF">FRD01_15805</name>
</gene>
<evidence type="ECO:0000313" key="4">
    <source>
        <dbReference type="EMBL" id="QED28673.1"/>
    </source>
</evidence>
<sequence>MHRVLIFLSLILISCGFENTEDQQLEGTEHSSDDNAALETDGPMQLAPNDPELAELMAEPDPARPDFEPTLDAPHEHAEEIHYLFEVAPGVPRSVEANHEFWSVEYHLSDTGYSEIRVLGHHNEVVQDWVDTAHLMDDPNPPAIEGLLVLDQPGLRVQIRSSEEVKFARFALSTEQFPFLHEGGQETSELEDPTHELFISRPGRWIPPASVLAIANTQYVSYTGSPSSCSGTFRAGTREVAEFLKRNFQATSYGGYACRANTANPSQYSVHASGRAIDLFVPLHSGDADNDKGDPIANYLIRNAVNLGVEFIVWDRTSWGASRAAPKHRAYTGPHPHHDHLHIELSPASSTRTGRTFPPIPGSCTPRAETCDGRDNDCDGQVDEGVKNACGRCGAVPTEVCDGADNDCDGQVDEGEVCEIDWMNERPTTYAPSEHTDVNGDGRADVCGRGSAGFWCHLSEGAEFSASPTPAAGMADASGWQNPKYHSTIRMGDVNGDGKAEVCARAAARVFCWRWTGNEWKRFNGPELSNDSGWDHIRHYSTIRLTDFNGDGKDDLCARAGRGWRCWPSTGNGFGAGVNGPAWSNAQGFGSAKYYGTVRTGDINGDGKEDVCIRDSSGIACSLSTGTGFGPVFRGPGWKDSNGWRHLTYWSSIRLGDVNGDGKADICARASAGLRCHFSRGDSFGPAVEVAALSNDSGWSDVSNHSTLRLGDTNGDGAQDLCIRANARVICYGWDGAAFKRVNGPEWSDEKGWNTANRYNTMQLGDFNGDGKEDLCARAAAGWRCVPSNGAGFGSGKTLDEFKNAGGWTDVKYYSSLRFGGPKCMAYELCNGRDDDCDGVVDNNPVNAGESCDLDVVPACMRAEEVCVAGKLECQAVWDDADSTCGASPDGPEMVPSAGPDAPEMPDYQAPDGSGSGSGAETPQTPGSGPAPQISAQSGCSTGAASPSWLLLLLVLLTGLRPQRYRKHDVRGALRL</sequence>
<organism evidence="4 5">
    <name type="scientific">Microvenator marinus</name>
    <dbReference type="NCBI Taxonomy" id="2600177"/>
    <lineage>
        <taxon>Bacteria</taxon>
        <taxon>Deltaproteobacteria</taxon>
        <taxon>Bradymonadales</taxon>
        <taxon>Microvenatoraceae</taxon>
        <taxon>Microvenator</taxon>
    </lineage>
</organism>
<proteinExistence type="predicted"/>
<feature type="region of interest" description="Disordered" evidence="2">
    <location>
        <begin position="885"/>
        <end position="940"/>
    </location>
</feature>